<dbReference type="RefSeq" id="WP_265790435.1">
    <property type="nucleotide sequence ID" value="NZ_BAABRS010000003.1"/>
</dbReference>
<comment type="caution">
    <text evidence="2">The sequence shown here is derived from an EMBL/GenBank/DDBJ whole genome shotgun (WGS) entry which is preliminary data.</text>
</comment>
<organism evidence="2 3">
    <name type="scientific">Fodinibius salicampi</name>
    <dbReference type="NCBI Taxonomy" id="1920655"/>
    <lineage>
        <taxon>Bacteria</taxon>
        <taxon>Pseudomonadati</taxon>
        <taxon>Balneolota</taxon>
        <taxon>Balneolia</taxon>
        <taxon>Balneolales</taxon>
        <taxon>Balneolaceae</taxon>
        <taxon>Fodinibius</taxon>
    </lineage>
</organism>
<name>A0ABT3Q0G8_9BACT</name>
<dbReference type="EMBL" id="JAJNDC010000003">
    <property type="protein sequence ID" value="MCW9713617.1"/>
    <property type="molecule type" value="Genomic_DNA"/>
</dbReference>
<feature type="compositionally biased region" description="Polar residues" evidence="1">
    <location>
        <begin position="603"/>
        <end position="619"/>
    </location>
</feature>
<feature type="compositionally biased region" description="Basic and acidic residues" evidence="1">
    <location>
        <begin position="70"/>
        <end position="80"/>
    </location>
</feature>
<protein>
    <recommendedName>
        <fullName evidence="4">Flagellar hook-length control protein FliK</fullName>
    </recommendedName>
</protein>
<feature type="compositionally biased region" description="Low complexity" evidence="1">
    <location>
        <begin position="91"/>
        <end position="101"/>
    </location>
</feature>
<feature type="compositionally biased region" description="Basic and acidic residues" evidence="1">
    <location>
        <begin position="277"/>
        <end position="328"/>
    </location>
</feature>
<feature type="compositionally biased region" description="Basic and acidic residues" evidence="1">
    <location>
        <begin position="357"/>
        <end position="381"/>
    </location>
</feature>
<evidence type="ECO:0008006" key="4">
    <source>
        <dbReference type="Google" id="ProtNLM"/>
    </source>
</evidence>
<feature type="region of interest" description="Disordered" evidence="1">
    <location>
        <begin position="1"/>
        <end position="32"/>
    </location>
</feature>
<reference evidence="2 3" key="1">
    <citation type="submission" date="2021-11" db="EMBL/GenBank/DDBJ databases">
        <title>Aliifidinibius sp. nov., a new bacterium isolated from saline soil.</title>
        <authorList>
            <person name="Galisteo C."/>
            <person name="De La Haba R."/>
            <person name="Sanchez-Porro C."/>
            <person name="Ventosa A."/>
        </authorList>
    </citation>
    <scope>NUCLEOTIDE SEQUENCE [LARGE SCALE GENOMIC DNA]</scope>
    <source>
        <strain evidence="2 3">KACC 190600</strain>
    </source>
</reference>
<proteinExistence type="predicted"/>
<evidence type="ECO:0000313" key="2">
    <source>
        <dbReference type="EMBL" id="MCW9713617.1"/>
    </source>
</evidence>
<feature type="compositionally biased region" description="Basic and acidic residues" evidence="1">
    <location>
        <begin position="392"/>
        <end position="410"/>
    </location>
</feature>
<accession>A0ABT3Q0G8</accession>
<feature type="region of interest" description="Disordered" evidence="1">
    <location>
        <begin position="603"/>
        <end position="640"/>
    </location>
</feature>
<evidence type="ECO:0000313" key="3">
    <source>
        <dbReference type="Proteomes" id="UP001207337"/>
    </source>
</evidence>
<keyword evidence="3" id="KW-1185">Reference proteome</keyword>
<dbReference type="Proteomes" id="UP001207337">
    <property type="component" value="Unassembled WGS sequence"/>
</dbReference>
<feature type="region of interest" description="Disordered" evidence="1">
    <location>
        <begin position="135"/>
        <end position="178"/>
    </location>
</feature>
<feature type="compositionally biased region" description="Gly residues" evidence="1">
    <location>
        <begin position="626"/>
        <end position="638"/>
    </location>
</feature>
<evidence type="ECO:0000256" key="1">
    <source>
        <dbReference type="SAM" id="MobiDB-lite"/>
    </source>
</evidence>
<gene>
    <name evidence="2" type="ORF">LQ318_11965</name>
</gene>
<feature type="compositionally biased region" description="Polar residues" evidence="1">
    <location>
        <begin position="443"/>
        <end position="458"/>
    </location>
</feature>
<feature type="region of interest" description="Disordered" evidence="1">
    <location>
        <begin position="46"/>
        <end position="102"/>
    </location>
</feature>
<sequence>MIGKIISNAGKDEKAALLKNSSDSNNGEGEKISSEKLFQSLLNSLKGKGDDETKQDVLASLIPEESTGSVDKDNGEEKNELLPNVLMGNISNELSGSNSENENLKKEMKQLFQQLKQSEQGPVSKLQNIEDVGTESKEVVSDGSNHIQQSESEKEALNDQLMSPLKGNISGDNGNGESLVDQLSKTEITALKQALSSDRAQTVAANLSQVLSDESLNDEDLITRLKRVLNKLGQEGQSRLSLSGEADSDVSNAGVSKKEEAAISGKSGDKVSNFNESAKEIKGQEKTIEENKPAEQKEDPVVNNRDNEKEIRSTDRGVDSFSGKENKEGVSQSRPEQIASRGKSRMERFSSSEGEAVPDREATSKGMRISEKQREIIDDLSLKSTSAGASEKGLEMKSALVDKDRQKENSNAENRFLSLTERAEGRGNTFSGRVPFSGIRNPGESSQPNTAGSSNGSVGQEDATFLMDGEDIIWKEHTADSVESDDDKETIQQNASSAAFKLGQVPIANGSLKKRILPALTQNVLKAASEAKKNPENWQKHNFVLDDGKKLQLSVREAKGVLQVKLGAMNLDLSKLLQQNLQQIREHLKQEFGSQIDLQFEQNGQEDTASQFSDSPSASHNRKGGRAGVGGSEVGSGETGKANFKAVRNFGYNQMEWTA</sequence>
<feature type="region of interest" description="Disordered" evidence="1">
    <location>
        <begin position="235"/>
        <end position="461"/>
    </location>
</feature>